<keyword evidence="5 6" id="KW-0472">Membrane</keyword>
<dbReference type="KEGG" id="ahe:Arch_0078"/>
<dbReference type="InterPro" id="IPR050833">
    <property type="entry name" value="Poly_Biosynth_Transport"/>
</dbReference>
<evidence type="ECO:0000313" key="7">
    <source>
        <dbReference type="EMBL" id="ADH91843.1"/>
    </source>
</evidence>
<proteinExistence type="predicted"/>
<dbReference type="AlphaFoldDB" id="D7BLP4"/>
<dbReference type="HOGENOM" id="CLU_039164_0_0_11"/>
<keyword evidence="4 6" id="KW-1133">Transmembrane helix</keyword>
<accession>D7BLP4</accession>
<dbReference type="STRING" id="644284.Arch_0078"/>
<keyword evidence="8" id="KW-1185">Reference proteome</keyword>
<feature type="transmembrane region" description="Helical" evidence="6">
    <location>
        <begin position="215"/>
        <end position="240"/>
    </location>
</feature>
<keyword evidence="3 6" id="KW-0812">Transmembrane</keyword>
<keyword evidence="2" id="KW-1003">Cell membrane</keyword>
<feature type="transmembrane region" description="Helical" evidence="6">
    <location>
        <begin position="359"/>
        <end position="378"/>
    </location>
</feature>
<feature type="transmembrane region" description="Helical" evidence="6">
    <location>
        <begin position="260"/>
        <end position="279"/>
    </location>
</feature>
<organism evidence="7 8">
    <name type="scientific">Arcanobacterium haemolyticum (strain ATCC 9345 / DSM 20595 / CCM 5947 / CCUG 17215 / LMG 16163 / NBRC 15585 / NCTC 8452 / 11018)</name>
    <dbReference type="NCBI Taxonomy" id="644284"/>
    <lineage>
        <taxon>Bacteria</taxon>
        <taxon>Bacillati</taxon>
        <taxon>Actinomycetota</taxon>
        <taxon>Actinomycetes</taxon>
        <taxon>Actinomycetales</taxon>
        <taxon>Actinomycetaceae</taxon>
        <taxon>Arcanobacterium</taxon>
    </lineage>
</organism>
<evidence type="ECO:0000256" key="2">
    <source>
        <dbReference type="ARBA" id="ARBA00022475"/>
    </source>
</evidence>
<dbReference type="eggNOG" id="COG2244">
    <property type="taxonomic scope" value="Bacteria"/>
</dbReference>
<evidence type="ECO:0000256" key="6">
    <source>
        <dbReference type="SAM" id="Phobius"/>
    </source>
</evidence>
<reference evidence="7 8" key="1">
    <citation type="journal article" date="2010" name="Stand. Genomic Sci.">
        <title>Complete genome sequence of Arcanobacterium haemolyticum type strain (11018).</title>
        <authorList>
            <person name="Yasawong M."/>
            <person name="Teshima H."/>
            <person name="Lapidus A."/>
            <person name="Nolan M."/>
            <person name="Lucas S."/>
            <person name="Glavina Del Rio T."/>
            <person name="Tice H."/>
            <person name="Cheng J."/>
            <person name="Bruce D."/>
            <person name="Detter C."/>
            <person name="Tapia R."/>
            <person name="Han C."/>
            <person name="Goodwin L."/>
            <person name="Pitluck S."/>
            <person name="Liolios K."/>
            <person name="Ivanova N."/>
            <person name="Mavromatis K."/>
            <person name="Mikhailova N."/>
            <person name="Pati A."/>
            <person name="Chen A."/>
            <person name="Palaniappan K."/>
            <person name="Land M."/>
            <person name="Hauser L."/>
            <person name="Chang Y."/>
            <person name="Jeffries C."/>
            <person name="Rohde M."/>
            <person name="Sikorski J."/>
            <person name="Pukall R."/>
            <person name="Goker M."/>
            <person name="Woyke T."/>
            <person name="Bristow J."/>
            <person name="Eisen J."/>
            <person name="Markowitz V."/>
            <person name="Hugenholtz P."/>
            <person name="Kyrpides N."/>
            <person name="Klenk H."/>
        </authorList>
    </citation>
    <scope>NUCLEOTIDE SEQUENCE [LARGE SCALE GENOMIC DNA]</scope>
    <source>
        <strain evidence="8">ATCC 9345 / DSM 20595 / CCUG 17215 / LMG 16163 / NBRC 15585 / NCTC 8452 / 11018</strain>
    </source>
</reference>
<feature type="transmembrane region" description="Helical" evidence="6">
    <location>
        <begin position="291"/>
        <end position="314"/>
    </location>
</feature>
<name>D7BLP4_ARCHD</name>
<dbReference type="RefSeq" id="WP_013169341.1">
    <property type="nucleotide sequence ID" value="NC_014218.1"/>
</dbReference>
<evidence type="ECO:0000256" key="5">
    <source>
        <dbReference type="ARBA" id="ARBA00023136"/>
    </source>
</evidence>
<evidence type="ECO:0000256" key="1">
    <source>
        <dbReference type="ARBA" id="ARBA00004651"/>
    </source>
</evidence>
<feature type="transmembrane region" description="Helical" evidence="6">
    <location>
        <begin position="41"/>
        <end position="60"/>
    </location>
</feature>
<dbReference type="EMBL" id="CP002045">
    <property type="protein sequence ID" value="ADH91843.1"/>
    <property type="molecule type" value="Genomic_DNA"/>
</dbReference>
<feature type="transmembrane region" description="Helical" evidence="6">
    <location>
        <begin position="174"/>
        <end position="194"/>
    </location>
</feature>
<feature type="transmembrane region" description="Helical" evidence="6">
    <location>
        <begin position="12"/>
        <end position="35"/>
    </location>
</feature>
<protein>
    <submittedName>
        <fullName evidence="7">Integral membrane protein</fullName>
    </submittedName>
</protein>
<dbReference type="PANTHER" id="PTHR30250">
    <property type="entry name" value="PST FAMILY PREDICTED COLANIC ACID TRANSPORTER"/>
    <property type="match status" value="1"/>
</dbReference>
<evidence type="ECO:0000256" key="4">
    <source>
        <dbReference type="ARBA" id="ARBA00022989"/>
    </source>
</evidence>
<feature type="transmembrane region" description="Helical" evidence="6">
    <location>
        <begin position="145"/>
        <end position="168"/>
    </location>
</feature>
<dbReference type="Proteomes" id="UP000000376">
    <property type="component" value="Chromosome"/>
</dbReference>
<comment type="subcellular location">
    <subcellularLocation>
        <location evidence="1">Cell membrane</location>
        <topology evidence="1">Multi-pass membrane protein</topology>
    </subcellularLocation>
</comment>
<feature type="transmembrane region" description="Helical" evidence="6">
    <location>
        <begin position="81"/>
        <end position="101"/>
    </location>
</feature>
<evidence type="ECO:0000313" key="8">
    <source>
        <dbReference type="Proteomes" id="UP000000376"/>
    </source>
</evidence>
<dbReference type="GO" id="GO:0005886">
    <property type="term" value="C:plasma membrane"/>
    <property type="evidence" value="ECO:0007669"/>
    <property type="project" value="UniProtKB-SubCell"/>
</dbReference>
<gene>
    <name evidence="7" type="ordered locus">Arch_0078</name>
</gene>
<dbReference type="OrthoDB" id="4771963at2"/>
<feature type="transmembrane region" description="Helical" evidence="6">
    <location>
        <begin position="384"/>
        <end position="403"/>
    </location>
</feature>
<evidence type="ECO:0000256" key="3">
    <source>
        <dbReference type="ARBA" id="ARBA00022692"/>
    </source>
</evidence>
<feature type="transmembrane region" description="Helical" evidence="6">
    <location>
        <begin position="326"/>
        <end position="352"/>
    </location>
</feature>
<sequence>MAEATTPKSSAIVSVGAIFAALSGFSILIITARTLTAEDNAIFLAFWSTLFLITGILSGIQQEVTRAVANESLISRKEESVRPLILGISIGVLASLAFLAVSPLLSHVLETDYPAAFTSLLIACGLTLYAGQVSLLGVLGGNKNWNLFASITSCEALGRLTFITLVALTAATTLRFEIATVIAFALWLLFFLHPQVCRSSHFLVSVSWKKMTRQIGLALAASGATALLINGFPLLMALTTSLDEYKNSADLVMAVSITRAPLLVPIFAFQSVVIAHYVTHPEKRRSTTRTLFLGLSGFALCASPIVALIGPTIMHAVFGASYRSTGMILGILIVDATLLALLVLGGTITIALTNYKACLLGWYTTATVSFVLMLLPFSLEARTLSTLTFGPLLGIAIHFSTILRSDRERRI</sequence>
<feature type="transmembrane region" description="Helical" evidence="6">
    <location>
        <begin position="113"/>
        <end position="138"/>
    </location>
</feature>
<dbReference type="PANTHER" id="PTHR30250:SF11">
    <property type="entry name" value="O-ANTIGEN TRANSPORTER-RELATED"/>
    <property type="match status" value="1"/>
</dbReference>